<feature type="repeat" description="ANK" evidence="1">
    <location>
        <begin position="54"/>
        <end position="86"/>
    </location>
</feature>
<evidence type="ECO:0000256" key="1">
    <source>
        <dbReference type="PROSITE-ProRule" id="PRU00023"/>
    </source>
</evidence>
<evidence type="ECO:0000313" key="3">
    <source>
        <dbReference type="Proteomes" id="UP001143548"/>
    </source>
</evidence>
<dbReference type="InterPro" id="IPR052391">
    <property type="entry name" value="E3_Ligase-Neurotoxin"/>
</dbReference>
<feature type="repeat" description="ANK" evidence="1">
    <location>
        <begin position="186"/>
        <end position="218"/>
    </location>
</feature>
<protein>
    <submittedName>
        <fullName evidence="2">Uncharacterized protein</fullName>
    </submittedName>
</protein>
<dbReference type="PRINTS" id="PR01415">
    <property type="entry name" value="ANKYRIN"/>
</dbReference>
<dbReference type="InterPro" id="IPR036770">
    <property type="entry name" value="Ankyrin_rpt-contain_sf"/>
</dbReference>
<evidence type="ECO:0000313" key="2">
    <source>
        <dbReference type="EMBL" id="GKZ21633.1"/>
    </source>
</evidence>
<dbReference type="PANTHER" id="PTHR24133">
    <property type="entry name" value="ANKYRIN DOMAIN-CONTAINING"/>
    <property type="match status" value="1"/>
</dbReference>
<dbReference type="AlphaFoldDB" id="A0A9W6DM46"/>
<proteinExistence type="predicted"/>
<name>A0A9W6DM46_9EURO</name>
<dbReference type="Gene3D" id="1.25.40.20">
    <property type="entry name" value="Ankyrin repeat-containing domain"/>
    <property type="match status" value="1"/>
</dbReference>
<dbReference type="Pfam" id="PF12796">
    <property type="entry name" value="Ank_2"/>
    <property type="match status" value="2"/>
</dbReference>
<gene>
    <name evidence="2" type="ORF">AbraCBS73388_007534</name>
</gene>
<reference evidence="2" key="1">
    <citation type="submission" date="2022-07" db="EMBL/GenBank/DDBJ databases">
        <title>Taxonomy of Aspergillus series Nigri: significant species reduction supported by multi-species coalescent approaches.</title>
        <authorList>
            <person name="Bian C."/>
            <person name="Kusuya Y."/>
            <person name="Sklenar F."/>
            <person name="D'hooge E."/>
            <person name="Yaguchi T."/>
            <person name="Takahashi H."/>
            <person name="Hubka V."/>
        </authorList>
    </citation>
    <scope>NUCLEOTIDE SEQUENCE</scope>
    <source>
        <strain evidence="2">CBS 733.88</strain>
    </source>
</reference>
<dbReference type="PROSITE" id="PS50088">
    <property type="entry name" value="ANK_REPEAT"/>
    <property type="match status" value="4"/>
</dbReference>
<dbReference type="InterPro" id="IPR002110">
    <property type="entry name" value="Ankyrin_rpt"/>
</dbReference>
<dbReference type="PANTHER" id="PTHR24133:SF40">
    <property type="entry name" value="ANKYRIN REPEAT DOMAIN 44"/>
    <property type="match status" value="1"/>
</dbReference>
<keyword evidence="1" id="KW-0040">ANK repeat</keyword>
<feature type="repeat" description="ANK" evidence="1">
    <location>
        <begin position="120"/>
        <end position="152"/>
    </location>
</feature>
<dbReference type="EMBL" id="BROQ01000041">
    <property type="protein sequence ID" value="GKZ21633.1"/>
    <property type="molecule type" value="Genomic_DNA"/>
</dbReference>
<dbReference type="PROSITE" id="PS50297">
    <property type="entry name" value="ANK_REP_REGION"/>
    <property type="match status" value="2"/>
</dbReference>
<sequence length="265" mass="29111">MDMAGSKAGTTPVEVLLLMARLLSPRDLIHLAQAIPGIEHQYNPRHWLGIRDQEGDTIFHRAAAEGLNDMIVSLLSKDFDTSVQNTQGLTALHRAAQSGHLGTVMLLLSAGLDPNMRAVGGVTALNHAVKNGDLVMIQQLISSGADVSVLTKGDYNILNWAVQYDSPGALKTLLDHGANPTTKDAFGRSPLHHAAYQCNVEMMELILSVESDYCCADHDGNSPADIVTRWKILQLVNLLGKPNCRLFLFRSIWTWSYERWTVSSR</sequence>
<comment type="caution">
    <text evidence="2">The sequence shown here is derived from an EMBL/GenBank/DDBJ whole genome shotgun (WGS) entry which is preliminary data.</text>
</comment>
<dbReference type="Pfam" id="PF00023">
    <property type="entry name" value="Ank"/>
    <property type="match status" value="1"/>
</dbReference>
<feature type="repeat" description="ANK" evidence="1">
    <location>
        <begin position="87"/>
        <end position="119"/>
    </location>
</feature>
<accession>A0A9W6DM46</accession>
<organism evidence="2 3">
    <name type="scientific">Aspergillus brasiliensis</name>
    <dbReference type="NCBI Taxonomy" id="319629"/>
    <lineage>
        <taxon>Eukaryota</taxon>
        <taxon>Fungi</taxon>
        <taxon>Dikarya</taxon>
        <taxon>Ascomycota</taxon>
        <taxon>Pezizomycotina</taxon>
        <taxon>Eurotiomycetes</taxon>
        <taxon>Eurotiomycetidae</taxon>
        <taxon>Eurotiales</taxon>
        <taxon>Aspergillaceae</taxon>
        <taxon>Aspergillus</taxon>
        <taxon>Aspergillus subgen. Circumdati</taxon>
    </lineage>
</organism>
<dbReference type="SMART" id="SM00248">
    <property type="entry name" value="ANK"/>
    <property type="match status" value="5"/>
</dbReference>
<dbReference type="SUPFAM" id="SSF48403">
    <property type="entry name" value="Ankyrin repeat"/>
    <property type="match status" value="1"/>
</dbReference>
<dbReference type="Proteomes" id="UP001143548">
    <property type="component" value="Unassembled WGS sequence"/>
</dbReference>